<accession>A0A162P5Z5</accession>
<evidence type="ECO:0000256" key="9">
    <source>
        <dbReference type="ARBA" id="ARBA00022777"/>
    </source>
</evidence>
<dbReference type="CDD" id="cd00082">
    <property type="entry name" value="HisKA"/>
    <property type="match status" value="1"/>
</dbReference>
<dbReference type="OrthoDB" id="9786919at2"/>
<dbReference type="InterPro" id="IPR003594">
    <property type="entry name" value="HATPase_dom"/>
</dbReference>
<keyword evidence="7 14" id="KW-0812">Transmembrane</keyword>
<dbReference type="STRING" id="1763535.LPB072_11475"/>
<evidence type="ECO:0000256" key="8">
    <source>
        <dbReference type="ARBA" id="ARBA00022741"/>
    </source>
</evidence>
<keyword evidence="19" id="KW-1185">Reference proteome</keyword>
<dbReference type="SUPFAM" id="SSF47384">
    <property type="entry name" value="Homodimeric domain of signal transducing histidine kinase"/>
    <property type="match status" value="1"/>
</dbReference>
<keyword evidence="3 14" id="KW-1003">Cell membrane</keyword>
<organism evidence="17 20">
    <name type="scientific">Hydrogenophaga crassostreae</name>
    <dbReference type="NCBI Taxonomy" id="1763535"/>
    <lineage>
        <taxon>Bacteria</taxon>
        <taxon>Pseudomonadati</taxon>
        <taxon>Pseudomonadota</taxon>
        <taxon>Betaproteobacteria</taxon>
        <taxon>Burkholderiales</taxon>
        <taxon>Comamonadaceae</taxon>
        <taxon>Hydrogenophaga</taxon>
    </lineage>
</organism>
<evidence type="ECO:0000313" key="20">
    <source>
        <dbReference type="Proteomes" id="UP000185680"/>
    </source>
</evidence>
<dbReference type="PRINTS" id="PR00344">
    <property type="entry name" value="BCTRLSENSOR"/>
</dbReference>
<comment type="catalytic activity">
    <reaction evidence="1 14">
        <text>ATP + protein L-histidine = ADP + protein N-phospho-L-histidine.</text>
        <dbReference type="EC" id="2.7.13.3"/>
    </reaction>
</comment>
<feature type="domain" description="HAMP" evidence="16">
    <location>
        <begin position="184"/>
        <end position="237"/>
    </location>
</feature>
<evidence type="ECO:0000259" key="15">
    <source>
        <dbReference type="PROSITE" id="PS50109"/>
    </source>
</evidence>
<keyword evidence="12 14" id="KW-0902">Two-component regulatory system</keyword>
<dbReference type="RefSeq" id="WP_066089707.1">
    <property type="nucleotide sequence ID" value="NZ_CP017476.1"/>
</dbReference>
<dbReference type="SMART" id="SM00304">
    <property type="entry name" value="HAMP"/>
    <property type="match status" value="1"/>
</dbReference>
<evidence type="ECO:0000313" key="17">
    <source>
        <dbReference type="EMBL" id="AOW13379.1"/>
    </source>
</evidence>
<keyword evidence="10 14" id="KW-0067">ATP-binding</keyword>
<dbReference type="InterPro" id="IPR004358">
    <property type="entry name" value="Sig_transdc_His_kin-like_C"/>
</dbReference>
<dbReference type="InterPro" id="IPR036890">
    <property type="entry name" value="HATPase_C_sf"/>
</dbReference>
<feature type="transmembrane region" description="Helical" evidence="14">
    <location>
        <begin position="164"/>
        <end position="183"/>
    </location>
</feature>
<reference evidence="17 20" key="2">
    <citation type="submission" date="2016-10" db="EMBL/GenBank/DDBJ databases">
        <title>Hydorgenophaga sp. LPB0072 isolated from gastropod.</title>
        <authorList>
            <person name="Kim E."/>
            <person name="Yi H."/>
        </authorList>
    </citation>
    <scope>NUCLEOTIDE SEQUENCE [LARGE SCALE GENOMIC DNA]</scope>
    <source>
        <strain evidence="17 20">LPB0072</strain>
    </source>
</reference>
<dbReference type="PANTHER" id="PTHR45436">
    <property type="entry name" value="SENSOR HISTIDINE KINASE YKOH"/>
    <property type="match status" value="1"/>
</dbReference>
<evidence type="ECO:0000256" key="4">
    <source>
        <dbReference type="ARBA" id="ARBA00022519"/>
    </source>
</evidence>
<dbReference type="InterPro" id="IPR036097">
    <property type="entry name" value="HisK_dim/P_sf"/>
</dbReference>
<dbReference type="InterPro" id="IPR006290">
    <property type="entry name" value="CztS_silS_copS"/>
</dbReference>
<dbReference type="SMART" id="SM00387">
    <property type="entry name" value="HATPase_c"/>
    <property type="match status" value="1"/>
</dbReference>
<evidence type="ECO:0000256" key="10">
    <source>
        <dbReference type="ARBA" id="ARBA00022840"/>
    </source>
</evidence>
<evidence type="ECO:0000256" key="7">
    <source>
        <dbReference type="ARBA" id="ARBA00022692"/>
    </source>
</evidence>
<evidence type="ECO:0000256" key="3">
    <source>
        <dbReference type="ARBA" id="ARBA00022475"/>
    </source>
</evidence>
<evidence type="ECO:0000256" key="1">
    <source>
        <dbReference type="ARBA" id="ARBA00000085"/>
    </source>
</evidence>
<dbReference type="SUPFAM" id="SSF55874">
    <property type="entry name" value="ATPase domain of HSP90 chaperone/DNA topoisomerase II/histidine kinase"/>
    <property type="match status" value="1"/>
</dbReference>
<keyword evidence="8 14" id="KW-0547">Nucleotide-binding</keyword>
<evidence type="ECO:0000256" key="14">
    <source>
        <dbReference type="RuleBase" id="RU364088"/>
    </source>
</evidence>
<dbReference type="CDD" id="cd00075">
    <property type="entry name" value="HATPase"/>
    <property type="match status" value="1"/>
</dbReference>
<sequence length="460" mass="50133">MTVRLSLTARIGVLFTLISASILMGLGWLISTSVERHFVDLDRAALQDKLHLIQEIGAESTDRSDLAMRLADVLQSHKDLAVRIQSGSDVVFATSDETTLTLDNGVQRTASVEGLFSWKRNGLSYRALEGKMAAPGASAAPMNILVVLNTQHHARFKAIFEKTLLIYIVVATLICGALGWLAAHSGLRPLRKMRAQAGAVNIKNLDQRMPVETIPIEMADLAQTLNDMFQRLQIDFQRLTEFSSDLAHELRTPICNMLTETQVGLSQQRTVAQHEEILASNSEELQRLTRMVSDMLYLATTENGISLPNPEIVVLEDEVSALFDFYEALAEESRIALVWNGQGATRGDSLMIRRAISNLMSNALRHTSPGRSVEVSIEPCGSGVTVHVSNAGADIPTSSLPRLFDRFYRADSSRTHPETGGAGLGLSITQAIMRAHGGEAFATSQGGTTCFSLNFPGDAD</sequence>
<proteinExistence type="predicted"/>
<dbReference type="Pfam" id="PF21085">
    <property type="entry name" value="CusS"/>
    <property type="match status" value="1"/>
</dbReference>
<dbReference type="Gene3D" id="3.30.565.10">
    <property type="entry name" value="Histidine kinase-like ATPase, C-terminal domain"/>
    <property type="match status" value="1"/>
</dbReference>
<dbReference type="KEGG" id="hyl:LPB072_11475"/>
<evidence type="ECO:0000256" key="5">
    <source>
        <dbReference type="ARBA" id="ARBA00022553"/>
    </source>
</evidence>
<dbReference type="Gene3D" id="6.10.340.10">
    <property type="match status" value="1"/>
</dbReference>
<dbReference type="InterPro" id="IPR005467">
    <property type="entry name" value="His_kinase_dom"/>
</dbReference>
<evidence type="ECO:0000313" key="19">
    <source>
        <dbReference type="Proteomes" id="UP000185657"/>
    </source>
</evidence>
<dbReference type="InterPro" id="IPR050428">
    <property type="entry name" value="TCS_sensor_his_kinase"/>
</dbReference>
<evidence type="ECO:0000256" key="11">
    <source>
        <dbReference type="ARBA" id="ARBA00022989"/>
    </source>
</evidence>
<evidence type="ECO:0000256" key="6">
    <source>
        <dbReference type="ARBA" id="ARBA00022679"/>
    </source>
</evidence>
<dbReference type="Gene3D" id="1.10.287.130">
    <property type="match status" value="1"/>
</dbReference>
<keyword evidence="9 14" id="KW-0418">Kinase</keyword>
<dbReference type="EMBL" id="LVWD01000013">
    <property type="protein sequence ID" value="OAD41664.1"/>
    <property type="molecule type" value="Genomic_DNA"/>
</dbReference>
<dbReference type="SMART" id="SM00388">
    <property type="entry name" value="HisKA"/>
    <property type="match status" value="1"/>
</dbReference>
<dbReference type="PANTHER" id="PTHR45436:SF15">
    <property type="entry name" value="SENSOR HISTIDINE KINASE CUSS"/>
    <property type="match status" value="1"/>
</dbReference>
<reference evidence="18 19" key="1">
    <citation type="submission" date="2016-02" db="EMBL/GenBank/DDBJ databases">
        <title>Draft genome sequence of Hydrogenophaga sp. LPB0072.</title>
        <authorList>
            <person name="Shin S.-K."/>
            <person name="Yi H."/>
        </authorList>
    </citation>
    <scope>NUCLEOTIDE SEQUENCE [LARGE SCALE GENOMIC DNA]</scope>
    <source>
        <strain evidence="18 19">LPB0072</strain>
    </source>
</reference>
<evidence type="ECO:0000256" key="12">
    <source>
        <dbReference type="ARBA" id="ARBA00023012"/>
    </source>
</evidence>
<dbReference type="AlphaFoldDB" id="A0A162P5Z5"/>
<keyword evidence="13 14" id="KW-0472">Membrane</keyword>
<keyword evidence="4 14" id="KW-0997">Cell inner membrane</keyword>
<dbReference type="EMBL" id="CP017476">
    <property type="protein sequence ID" value="AOW13379.1"/>
    <property type="molecule type" value="Genomic_DNA"/>
</dbReference>
<feature type="transmembrane region" description="Helical" evidence="14">
    <location>
        <begin position="12"/>
        <end position="31"/>
    </location>
</feature>
<protein>
    <recommendedName>
        <fullName evidence="14">Sensor protein</fullName>
        <ecNumber evidence="14">2.7.13.3</ecNumber>
    </recommendedName>
</protein>
<dbReference type="PROSITE" id="PS50109">
    <property type="entry name" value="HIS_KIN"/>
    <property type="match status" value="1"/>
</dbReference>
<dbReference type="InterPro" id="IPR003660">
    <property type="entry name" value="HAMP_dom"/>
</dbReference>
<dbReference type="PROSITE" id="PS50885">
    <property type="entry name" value="HAMP"/>
    <property type="match status" value="1"/>
</dbReference>
<dbReference type="Proteomes" id="UP000185657">
    <property type="component" value="Unassembled WGS sequence"/>
</dbReference>
<dbReference type="EC" id="2.7.13.3" evidence="14"/>
<dbReference type="Pfam" id="PF02518">
    <property type="entry name" value="HATPase_c"/>
    <property type="match status" value="1"/>
</dbReference>
<dbReference type="GO" id="GO:0005886">
    <property type="term" value="C:plasma membrane"/>
    <property type="evidence" value="ECO:0007669"/>
    <property type="project" value="UniProtKB-SubCell"/>
</dbReference>
<keyword evidence="6 14" id="KW-0808">Transferase</keyword>
<comment type="function">
    <text evidence="14">Member of a two-component regulatory system.</text>
</comment>
<gene>
    <name evidence="17" type="ORF">LPB072_11475</name>
    <name evidence="18" type="ORF">LPB72_10095</name>
</gene>
<evidence type="ECO:0000259" key="16">
    <source>
        <dbReference type="PROSITE" id="PS50885"/>
    </source>
</evidence>
<dbReference type="NCBIfam" id="TIGR01386">
    <property type="entry name" value="cztS_silS_copS"/>
    <property type="match status" value="1"/>
</dbReference>
<evidence type="ECO:0000313" key="18">
    <source>
        <dbReference type="EMBL" id="OAD41664.1"/>
    </source>
</evidence>
<keyword evidence="11 14" id="KW-1133">Transmembrane helix</keyword>
<dbReference type="Pfam" id="PF00512">
    <property type="entry name" value="HisKA"/>
    <property type="match status" value="1"/>
</dbReference>
<dbReference type="InterPro" id="IPR003661">
    <property type="entry name" value="HisK_dim/P_dom"/>
</dbReference>
<dbReference type="GO" id="GO:0005524">
    <property type="term" value="F:ATP binding"/>
    <property type="evidence" value="ECO:0007669"/>
    <property type="project" value="UniProtKB-KW"/>
</dbReference>
<evidence type="ECO:0000256" key="2">
    <source>
        <dbReference type="ARBA" id="ARBA00004429"/>
    </source>
</evidence>
<comment type="subcellular location">
    <subcellularLocation>
        <location evidence="2">Cell inner membrane</location>
        <topology evidence="2">Multi-pass membrane protein</topology>
    </subcellularLocation>
</comment>
<dbReference type="Pfam" id="PF00672">
    <property type="entry name" value="HAMP"/>
    <property type="match status" value="1"/>
</dbReference>
<dbReference type="InterPro" id="IPR048590">
    <property type="entry name" value="CusS-like_sensor"/>
</dbReference>
<dbReference type="CDD" id="cd06225">
    <property type="entry name" value="HAMP"/>
    <property type="match status" value="1"/>
</dbReference>
<dbReference type="GO" id="GO:0000155">
    <property type="term" value="F:phosphorelay sensor kinase activity"/>
    <property type="evidence" value="ECO:0007669"/>
    <property type="project" value="InterPro"/>
</dbReference>
<dbReference type="Proteomes" id="UP000185680">
    <property type="component" value="Chromosome"/>
</dbReference>
<keyword evidence="5" id="KW-0597">Phosphoprotein</keyword>
<feature type="domain" description="Histidine kinase" evidence="15">
    <location>
        <begin position="245"/>
        <end position="459"/>
    </location>
</feature>
<evidence type="ECO:0000256" key="13">
    <source>
        <dbReference type="ARBA" id="ARBA00023136"/>
    </source>
</evidence>
<name>A0A162P5Z5_9BURK</name>